<dbReference type="RefSeq" id="WP_175532898.1">
    <property type="nucleotide sequence ID" value="NZ_FOMT01000003.1"/>
</dbReference>
<evidence type="ECO:0000313" key="5">
    <source>
        <dbReference type="Proteomes" id="UP000198855"/>
    </source>
</evidence>
<dbReference type="PANTHER" id="PTHR22789:SF0">
    <property type="entry name" value="3-OXO-TETRONATE 4-PHOSPHATE DECARBOXYLASE-RELATED"/>
    <property type="match status" value="1"/>
</dbReference>
<dbReference type="GO" id="GO:0016832">
    <property type="term" value="F:aldehyde-lyase activity"/>
    <property type="evidence" value="ECO:0007669"/>
    <property type="project" value="TreeGrafter"/>
</dbReference>
<dbReference type="SMART" id="SM01007">
    <property type="entry name" value="Aldolase_II"/>
    <property type="match status" value="1"/>
</dbReference>
<dbReference type="InterPro" id="IPR036409">
    <property type="entry name" value="Aldolase_II/adducin_N_sf"/>
</dbReference>
<dbReference type="Gene3D" id="3.40.225.10">
    <property type="entry name" value="Class II aldolase/adducin N-terminal domain"/>
    <property type="match status" value="2"/>
</dbReference>
<keyword evidence="5" id="KW-1185">Reference proteome</keyword>
<dbReference type="InterPro" id="IPR050197">
    <property type="entry name" value="Aldolase_class_II_sugar_metab"/>
</dbReference>
<dbReference type="STRING" id="1045775.SAMN05216378_3573"/>
<evidence type="ECO:0000313" key="4">
    <source>
        <dbReference type="EMBL" id="SFE56950.1"/>
    </source>
</evidence>
<dbReference type="GO" id="GO:0005829">
    <property type="term" value="C:cytosol"/>
    <property type="evidence" value="ECO:0007669"/>
    <property type="project" value="TreeGrafter"/>
</dbReference>
<accession>A0A1I2BNX5</accession>
<dbReference type="EMBL" id="FOMT01000003">
    <property type="protein sequence ID" value="SFE56950.1"/>
    <property type="molecule type" value="Genomic_DNA"/>
</dbReference>
<proteinExistence type="predicted"/>
<keyword evidence="2" id="KW-0456">Lyase</keyword>
<feature type="domain" description="Class II aldolase/adducin N-terminal" evidence="3">
    <location>
        <begin position="9"/>
        <end position="184"/>
    </location>
</feature>
<dbReference type="Proteomes" id="UP000198855">
    <property type="component" value="Unassembled WGS sequence"/>
</dbReference>
<gene>
    <name evidence="4" type="ORF">SAMN05216378_3573</name>
</gene>
<dbReference type="PANTHER" id="PTHR22789">
    <property type="entry name" value="FUCULOSE PHOSPHATE ALDOLASE"/>
    <property type="match status" value="1"/>
</dbReference>
<dbReference type="SUPFAM" id="SSF53639">
    <property type="entry name" value="AraD/HMP-PK domain-like"/>
    <property type="match status" value="2"/>
</dbReference>
<sequence>MTAVEEAKQSVIQAGLKLLEYGLIARTWGNVSHRVDGGQFVITPSGRDYRSLGPEDIVTVQISDCSYTGSIKPSSEKGVHAEIYKRFPDVHFVIHTHQEYASVISACHINAIPIDDGLLAGQVLCGAYALPSTKKLQRNVANTLARTSNRAIILKNHGAVCYGANDMEAFKAALELDSACRQYIDDTYKSLTGEPEADPAQLSCFALGLCHTASKYDEALADHKLHHSRRLEDGFVLFDDSGTEIQVRYDELDAGMPEEAWVYQQIYRSHKQINHIRWSGIPEIIAFSHTGQPLKPLLDDFAQLIGTSAKSMELSPSEISAALKKSSAVIIRGKGALCCGSSYDDALAVGMVLEKNGKAHIGAKLLGRVKPIHYLESLLMRLVYLKKYSKQSAVTS</sequence>
<dbReference type="InterPro" id="IPR001303">
    <property type="entry name" value="Aldolase_II/adducin_N"/>
</dbReference>
<keyword evidence="1" id="KW-0479">Metal-binding</keyword>
<dbReference type="GO" id="GO:0046872">
    <property type="term" value="F:metal ion binding"/>
    <property type="evidence" value="ECO:0007669"/>
    <property type="project" value="UniProtKB-KW"/>
</dbReference>
<dbReference type="Pfam" id="PF00596">
    <property type="entry name" value="Aldolase_II"/>
    <property type="match status" value="2"/>
</dbReference>
<name>A0A1I2BNX5_9BACL</name>
<dbReference type="AlphaFoldDB" id="A0A1I2BNX5"/>
<protein>
    <submittedName>
        <fullName evidence="4">L-fuculose-phosphate aldolase</fullName>
    </submittedName>
</protein>
<evidence type="ECO:0000259" key="3">
    <source>
        <dbReference type="SMART" id="SM01007"/>
    </source>
</evidence>
<evidence type="ECO:0000256" key="2">
    <source>
        <dbReference type="ARBA" id="ARBA00023239"/>
    </source>
</evidence>
<reference evidence="5" key="1">
    <citation type="submission" date="2016-10" db="EMBL/GenBank/DDBJ databases">
        <authorList>
            <person name="Varghese N."/>
            <person name="Submissions S."/>
        </authorList>
    </citation>
    <scope>NUCLEOTIDE SEQUENCE [LARGE SCALE GENOMIC DNA]</scope>
    <source>
        <strain evidence="5">CGMCC 1.10784</strain>
    </source>
</reference>
<dbReference type="GO" id="GO:0019323">
    <property type="term" value="P:pentose catabolic process"/>
    <property type="evidence" value="ECO:0007669"/>
    <property type="project" value="TreeGrafter"/>
</dbReference>
<organism evidence="4 5">
    <name type="scientific">Paenibacillus catalpae</name>
    <dbReference type="NCBI Taxonomy" id="1045775"/>
    <lineage>
        <taxon>Bacteria</taxon>
        <taxon>Bacillati</taxon>
        <taxon>Bacillota</taxon>
        <taxon>Bacilli</taxon>
        <taxon>Bacillales</taxon>
        <taxon>Paenibacillaceae</taxon>
        <taxon>Paenibacillus</taxon>
    </lineage>
</organism>
<evidence type="ECO:0000256" key="1">
    <source>
        <dbReference type="ARBA" id="ARBA00022723"/>
    </source>
</evidence>